<comment type="caution">
    <text evidence="2">The sequence shown here is derived from an EMBL/GenBank/DDBJ whole genome shotgun (WGS) entry which is preliminary data.</text>
</comment>
<evidence type="ECO:0000313" key="3">
    <source>
        <dbReference type="Proteomes" id="UP000239203"/>
    </source>
</evidence>
<dbReference type="InterPro" id="IPR004675">
    <property type="entry name" value="AhpD_core"/>
</dbReference>
<keyword evidence="2" id="KW-0575">Peroxidase</keyword>
<evidence type="ECO:0000313" key="2">
    <source>
        <dbReference type="EMBL" id="PPK65003.1"/>
    </source>
</evidence>
<dbReference type="SUPFAM" id="SSF69118">
    <property type="entry name" value="AhpD-like"/>
    <property type="match status" value="1"/>
</dbReference>
<organism evidence="2 3">
    <name type="scientific">Actinokineospora auranticolor</name>
    <dbReference type="NCBI Taxonomy" id="155976"/>
    <lineage>
        <taxon>Bacteria</taxon>
        <taxon>Bacillati</taxon>
        <taxon>Actinomycetota</taxon>
        <taxon>Actinomycetes</taxon>
        <taxon>Pseudonocardiales</taxon>
        <taxon>Pseudonocardiaceae</taxon>
        <taxon>Actinokineospora</taxon>
    </lineage>
</organism>
<dbReference type="RefSeq" id="WP_219824104.1">
    <property type="nucleotide sequence ID" value="NZ_CP154825.1"/>
</dbReference>
<gene>
    <name evidence="2" type="ORF">CLV40_11646</name>
</gene>
<sequence>MALEPPKSRLRVDKLVPHVMAAMESLEDAGDKLSLPLDLLELVRVRVSQVNNCAFCVHAHHQAALDAGVSATKLAALPVWREAPFYDDRERAALEVGEALTNVNVESVGDDVWARAGEHFTEVELAELTWAVAIINVWNRIAGGARPWPVS</sequence>
<dbReference type="AlphaFoldDB" id="A0A2S6GIJ0"/>
<keyword evidence="3" id="KW-1185">Reference proteome</keyword>
<feature type="domain" description="Carboxymuconolactone decarboxylase-like" evidence="1">
    <location>
        <begin position="17"/>
        <end position="98"/>
    </location>
</feature>
<dbReference type="Pfam" id="PF02627">
    <property type="entry name" value="CMD"/>
    <property type="match status" value="1"/>
</dbReference>
<dbReference type="PANTHER" id="PTHR34846:SF5">
    <property type="entry name" value="CARBOXYMUCONOLACTONE DECARBOXYLASE-LIKE DOMAIN-CONTAINING PROTEIN"/>
    <property type="match status" value="1"/>
</dbReference>
<dbReference type="PANTHER" id="PTHR34846">
    <property type="entry name" value="4-CARBOXYMUCONOLACTONE DECARBOXYLASE FAMILY PROTEIN (AFU_ORTHOLOGUE AFUA_6G11590)"/>
    <property type="match status" value="1"/>
</dbReference>
<protein>
    <submittedName>
        <fullName evidence="2">AhpD family alkylhydroperoxidase</fullName>
    </submittedName>
</protein>
<dbReference type="Gene3D" id="1.20.1290.10">
    <property type="entry name" value="AhpD-like"/>
    <property type="match status" value="1"/>
</dbReference>
<dbReference type="NCBIfam" id="TIGR00778">
    <property type="entry name" value="ahpD_dom"/>
    <property type="match status" value="1"/>
</dbReference>
<evidence type="ECO:0000259" key="1">
    <source>
        <dbReference type="Pfam" id="PF02627"/>
    </source>
</evidence>
<dbReference type="InterPro" id="IPR029032">
    <property type="entry name" value="AhpD-like"/>
</dbReference>
<name>A0A2S6GIJ0_9PSEU</name>
<keyword evidence="2" id="KW-0560">Oxidoreductase</keyword>
<dbReference type="InterPro" id="IPR003779">
    <property type="entry name" value="CMD-like"/>
</dbReference>
<reference evidence="2 3" key="1">
    <citation type="submission" date="2018-02" db="EMBL/GenBank/DDBJ databases">
        <title>Genomic Encyclopedia of Archaeal and Bacterial Type Strains, Phase II (KMG-II): from individual species to whole genera.</title>
        <authorList>
            <person name="Goeker M."/>
        </authorList>
    </citation>
    <scope>NUCLEOTIDE SEQUENCE [LARGE SCALE GENOMIC DNA]</scope>
    <source>
        <strain evidence="2 3">YU 961-1</strain>
    </source>
</reference>
<dbReference type="EMBL" id="PTIX01000016">
    <property type="protein sequence ID" value="PPK65003.1"/>
    <property type="molecule type" value="Genomic_DNA"/>
</dbReference>
<accession>A0A2S6GIJ0</accession>
<dbReference type="Proteomes" id="UP000239203">
    <property type="component" value="Unassembled WGS sequence"/>
</dbReference>
<proteinExistence type="predicted"/>
<dbReference type="GO" id="GO:0051920">
    <property type="term" value="F:peroxiredoxin activity"/>
    <property type="evidence" value="ECO:0007669"/>
    <property type="project" value="InterPro"/>
</dbReference>